<evidence type="ECO:0000313" key="2">
    <source>
        <dbReference type="EMBL" id="TWX65515.1"/>
    </source>
</evidence>
<evidence type="ECO:0000313" key="3">
    <source>
        <dbReference type="Proteomes" id="UP000321822"/>
    </source>
</evidence>
<dbReference type="InterPro" id="IPR052892">
    <property type="entry name" value="NA-targeting_endonuclease"/>
</dbReference>
<keyword evidence="2" id="KW-0540">Nuclease</keyword>
<keyword evidence="3" id="KW-1185">Reference proteome</keyword>
<dbReference type="OrthoDB" id="9802901at2"/>
<name>A0A5C6Q8Y9_9GAMM</name>
<evidence type="ECO:0000259" key="1">
    <source>
        <dbReference type="SMART" id="SM00507"/>
    </source>
</evidence>
<dbReference type="Proteomes" id="UP000321822">
    <property type="component" value="Unassembled WGS sequence"/>
</dbReference>
<keyword evidence="2" id="KW-0255">Endonuclease</keyword>
<dbReference type="PANTHER" id="PTHR33877:SF2">
    <property type="entry name" value="OS07G0170200 PROTEIN"/>
    <property type="match status" value="1"/>
</dbReference>
<dbReference type="CDD" id="cd00085">
    <property type="entry name" value="HNHc"/>
    <property type="match status" value="1"/>
</dbReference>
<dbReference type="SMART" id="SM00507">
    <property type="entry name" value="HNHc"/>
    <property type="match status" value="1"/>
</dbReference>
<protein>
    <submittedName>
        <fullName evidence="2">HNH endonuclease</fullName>
    </submittedName>
</protein>
<dbReference type="GO" id="GO:0003676">
    <property type="term" value="F:nucleic acid binding"/>
    <property type="evidence" value="ECO:0007669"/>
    <property type="project" value="InterPro"/>
</dbReference>
<organism evidence="2 3">
    <name type="scientific">Colwellia demingiae</name>
    <dbReference type="NCBI Taxonomy" id="89401"/>
    <lineage>
        <taxon>Bacteria</taxon>
        <taxon>Pseudomonadati</taxon>
        <taxon>Pseudomonadota</taxon>
        <taxon>Gammaproteobacteria</taxon>
        <taxon>Alteromonadales</taxon>
        <taxon>Colwelliaceae</taxon>
        <taxon>Colwellia</taxon>
    </lineage>
</organism>
<dbReference type="Gene3D" id="1.10.30.50">
    <property type="match status" value="1"/>
</dbReference>
<dbReference type="Pfam" id="PF01844">
    <property type="entry name" value="HNH"/>
    <property type="match status" value="1"/>
</dbReference>
<comment type="caution">
    <text evidence="2">The sequence shown here is derived from an EMBL/GenBank/DDBJ whole genome shotgun (WGS) entry which is preliminary data.</text>
</comment>
<keyword evidence="2" id="KW-0378">Hydrolase</keyword>
<dbReference type="InterPro" id="IPR002711">
    <property type="entry name" value="HNH"/>
</dbReference>
<gene>
    <name evidence="2" type="ORF">ESZ36_17055</name>
</gene>
<dbReference type="PANTHER" id="PTHR33877">
    <property type="entry name" value="SLL1193 PROTEIN"/>
    <property type="match status" value="1"/>
</dbReference>
<dbReference type="RefSeq" id="WP_146790112.1">
    <property type="nucleotide sequence ID" value="NZ_VOLT01000010.1"/>
</dbReference>
<sequence>MAIGKYVQVHIISIIELCESTDANLLSQLKNKEFSNKTFGLSFPFFKEVKEIDEKSNVRYWSTVYSVCNQQVRVCSQWYALHQARFDKFLEANRISESNLVNDLSPQPKEIINKRYKYRAIGNASNILVRNILSSLGNESFTKVDWQKTIEYFDHNCAYCGQKGDIEMDHIIPMNKSSLGEHKIGNIVPSCKPCNRKKHDKSYTDFLKGNSAATQRIDSYMESRNYNPIRNKKVSEFLRLAYDEVATLAERYIDIINEKLDNNSTE</sequence>
<dbReference type="EMBL" id="VOLT01000010">
    <property type="protein sequence ID" value="TWX65515.1"/>
    <property type="molecule type" value="Genomic_DNA"/>
</dbReference>
<dbReference type="AlphaFoldDB" id="A0A5C6Q8Y9"/>
<proteinExistence type="predicted"/>
<accession>A0A5C6Q8Y9</accession>
<reference evidence="2 3" key="1">
    <citation type="submission" date="2019-07" db="EMBL/GenBank/DDBJ databases">
        <title>Genomes of sea-ice associated Colwellia species.</title>
        <authorList>
            <person name="Bowman J.P."/>
        </authorList>
    </citation>
    <scope>NUCLEOTIDE SEQUENCE [LARGE SCALE GENOMIC DNA]</scope>
    <source>
        <strain evidence="2 3">ACAM 459</strain>
    </source>
</reference>
<feature type="domain" description="HNH nuclease" evidence="1">
    <location>
        <begin position="145"/>
        <end position="196"/>
    </location>
</feature>
<dbReference type="GO" id="GO:0004519">
    <property type="term" value="F:endonuclease activity"/>
    <property type="evidence" value="ECO:0007669"/>
    <property type="project" value="UniProtKB-KW"/>
</dbReference>
<dbReference type="GO" id="GO:0008270">
    <property type="term" value="F:zinc ion binding"/>
    <property type="evidence" value="ECO:0007669"/>
    <property type="project" value="InterPro"/>
</dbReference>
<dbReference type="InterPro" id="IPR003615">
    <property type="entry name" value="HNH_nuc"/>
</dbReference>